<dbReference type="InParanoid" id="G2YR55"/>
<dbReference type="STRING" id="999810.G2YR55"/>
<feature type="region of interest" description="Disordered" evidence="1">
    <location>
        <begin position="1"/>
        <end position="39"/>
    </location>
</feature>
<name>G2YR55_BOTF4</name>
<feature type="compositionally biased region" description="Polar residues" evidence="1">
    <location>
        <begin position="1"/>
        <end position="13"/>
    </location>
</feature>
<organism evidence="2 3">
    <name type="scientific">Botryotinia fuckeliana (strain T4)</name>
    <name type="common">Noble rot fungus</name>
    <name type="synonym">Botrytis cinerea</name>
    <dbReference type="NCBI Taxonomy" id="999810"/>
    <lineage>
        <taxon>Eukaryota</taxon>
        <taxon>Fungi</taxon>
        <taxon>Dikarya</taxon>
        <taxon>Ascomycota</taxon>
        <taxon>Pezizomycotina</taxon>
        <taxon>Leotiomycetes</taxon>
        <taxon>Helotiales</taxon>
        <taxon>Sclerotiniaceae</taxon>
        <taxon>Botrytis</taxon>
    </lineage>
</organism>
<evidence type="ECO:0000313" key="3">
    <source>
        <dbReference type="Proteomes" id="UP000008177"/>
    </source>
</evidence>
<dbReference type="AlphaFoldDB" id="G2YR55"/>
<dbReference type="HOGENOM" id="CLU_1643449_0_0_1"/>
<feature type="compositionally biased region" description="Basic and acidic residues" evidence="1">
    <location>
        <begin position="26"/>
        <end position="39"/>
    </location>
</feature>
<evidence type="ECO:0000256" key="1">
    <source>
        <dbReference type="SAM" id="MobiDB-lite"/>
    </source>
</evidence>
<evidence type="ECO:0000313" key="2">
    <source>
        <dbReference type="EMBL" id="CCD54103.1"/>
    </source>
</evidence>
<accession>G2YR55</accession>
<reference evidence="3" key="1">
    <citation type="journal article" date="2011" name="PLoS Genet.">
        <title>Genomic analysis of the necrotrophic fungal pathogens Sclerotinia sclerotiorum and Botrytis cinerea.</title>
        <authorList>
            <person name="Amselem J."/>
            <person name="Cuomo C.A."/>
            <person name="van Kan J.A."/>
            <person name="Viaud M."/>
            <person name="Benito E.P."/>
            <person name="Couloux A."/>
            <person name="Coutinho P.M."/>
            <person name="de Vries R.P."/>
            <person name="Dyer P.S."/>
            <person name="Fillinger S."/>
            <person name="Fournier E."/>
            <person name="Gout L."/>
            <person name="Hahn M."/>
            <person name="Kohn L."/>
            <person name="Lapalu N."/>
            <person name="Plummer K.M."/>
            <person name="Pradier J.M."/>
            <person name="Quevillon E."/>
            <person name="Sharon A."/>
            <person name="Simon A."/>
            <person name="ten Have A."/>
            <person name="Tudzynski B."/>
            <person name="Tudzynski P."/>
            <person name="Wincker P."/>
            <person name="Andrew M."/>
            <person name="Anthouard V."/>
            <person name="Beever R.E."/>
            <person name="Beffa R."/>
            <person name="Benoit I."/>
            <person name="Bouzid O."/>
            <person name="Brault B."/>
            <person name="Chen Z."/>
            <person name="Choquer M."/>
            <person name="Collemare J."/>
            <person name="Cotton P."/>
            <person name="Danchin E.G."/>
            <person name="Da Silva C."/>
            <person name="Gautier A."/>
            <person name="Giraud C."/>
            <person name="Giraud T."/>
            <person name="Gonzalez C."/>
            <person name="Grossetete S."/>
            <person name="Guldener U."/>
            <person name="Henrissat B."/>
            <person name="Howlett B.J."/>
            <person name="Kodira C."/>
            <person name="Kretschmer M."/>
            <person name="Lappartient A."/>
            <person name="Leroch M."/>
            <person name="Levis C."/>
            <person name="Mauceli E."/>
            <person name="Neuveglise C."/>
            <person name="Oeser B."/>
            <person name="Pearson M."/>
            <person name="Poulain J."/>
            <person name="Poussereau N."/>
            <person name="Quesneville H."/>
            <person name="Rascle C."/>
            <person name="Schumacher J."/>
            <person name="Segurens B."/>
            <person name="Sexton A."/>
            <person name="Silva E."/>
            <person name="Sirven C."/>
            <person name="Soanes D.M."/>
            <person name="Talbot N.J."/>
            <person name="Templeton M."/>
            <person name="Yandava C."/>
            <person name="Yarden O."/>
            <person name="Zeng Q."/>
            <person name="Rollins J.A."/>
            <person name="Lebrun M.H."/>
            <person name="Dickman M."/>
        </authorList>
    </citation>
    <scope>NUCLEOTIDE SEQUENCE [LARGE SCALE GENOMIC DNA]</scope>
    <source>
        <strain evidence="3">T4</strain>
    </source>
</reference>
<proteinExistence type="predicted"/>
<protein>
    <submittedName>
        <fullName evidence="2">Uncharacterized protein</fullName>
    </submittedName>
</protein>
<sequence>MADQNLKQRSKPTTMPAPVPDFGGGTKEKALEEGGHPSGEVKHGSVAQIGRLLSFATYFWACCSTIQATQLIGVPLYWINRNIYYAWMALTKQSFGLLITTMTQWWSPTVVRISGDASVAGQLRKTADGRAECDFPERLIMIANHQVCASLESVKFIVLNV</sequence>
<gene>
    <name evidence="2" type="ORF">BofuT4_P128030.1</name>
</gene>
<dbReference type="Proteomes" id="UP000008177">
    <property type="component" value="Unplaced contigs"/>
</dbReference>
<dbReference type="EMBL" id="FQ790350">
    <property type="protein sequence ID" value="CCD54103.1"/>
    <property type="molecule type" value="Genomic_DNA"/>
</dbReference>